<sequence length="207" mass="22302">MNMIYVLSALVLIRLSQSGPLSDRLECPQCMHLGWKLINMPAMIADSVNQILEPILDQYSNTACEGNTAASEMCPITAVIGTSVCDSFNVKITAIGMTDANLPDSGMEVSVVIRSCGVLMSGDTPKCTPILDLVEAEQKANFLSQLSALSAQYKTVTYNGHHCQSVDGSSWPNITNSSTIDEGNAGNSVDLASYLIIMCLVIRRLYE</sequence>
<gene>
    <name evidence="2" type="ORF">DPMN_028143</name>
</gene>
<accession>A0A9D4LWK8</accession>
<proteinExistence type="predicted"/>
<dbReference type="Proteomes" id="UP000828390">
    <property type="component" value="Unassembled WGS sequence"/>
</dbReference>
<feature type="chain" id="PRO_5039543948" evidence="1">
    <location>
        <begin position="19"/>
        <end position="207"/>
    </location>
</feature>
<keyword evidence="1" id="KW-0732">Signal</keyword>
<protein>
    <submittedName>
        <fullName evidence="2">Uncharacterized protein</fullName>
    </submittedName>
</protein>
<feature type="signal peptide" evidence="1">
    <location>
        <begin position="1"/>
        <end position="18"/>
    </location>
</feature>
<keyword evidence="3" id="KW-1185">Reference proteome</keyword>
<dbReference type="OrthoDB" id="6207764at2759"/>
<evidence type="ECO:0000313" key="3">
    <source>
        <dbReference type="Proteomes" id="UP000828390"/>
    </source>
</evidence>
<dbReference type="AlphaFoldDB" id="A0A9D4LWK8"/>
<dbReference type="EMBL" id="JAIWYP010000002">
    <property type="protein sequence ID" value="KAH3865104.1"/>
    <property type="molecule type" value="Genomic_DNA"/>
</dbReference>
<reference evidence="2" key="1">
    <citation type="journal article" date="2019" name="bioRxiv">
        <title>The Genome of the Zebra Mussel, Dreissena polymorpha: A Resource for Invasive Species Research.</title>
        <authorList>
            <person name="McCartney M.A."/>
            <person name="Auch B."/>
            <person name="Kono T."/>
            <person name="Mallez S."/>
            <person name="Zhang Y."/>
            <person name="Obille A."/>
            <person name="Becker A."/>
            <person name="Abrahante J.E."/>
            <person name="Garbe J."/>
            <person name="Badalamenti J.P."/>
            <person name="Herman A."/>
            <person name="Mangelson H."/>
            <person name="Liachko I."/>
            <person name="Sullivan S."/>
            <person name="Sone E.D."/>
            <person name="Koren S."/>
            <person name="Silverstein K.A.T."/>
            <person name="Beckman K.B."/>
            <person name="Gohl D.M."/>
        </authorList>
    </citation>
    <scope>NUCLEOTIDE SEQUENCE</scope>
    <source>
        <strain evidence="2">Duluth1</strain>
        <tissue evidence="2">Whole animal</tissue>
    </source>
</reference>
<evidence type="ECO:0000256" key="1">
    <source>
        <dbReference type="SAM" id="SignalP"/>
    </source>
</evidence>
<comment type="caution">
    <text evidence="2">The sequence shown here is derived from an EMBL/GenBank/DDBJ whole genome shotgun (WGS) entry which is preliminary data.</text>
</comment>
<evidence type="ECO:0000313" key="2">
    <source>
        <dbReference type="EMBL" id="KAH3865104.1"/>
    </source>
</evidence>
<organism evidence="2 3">
    <name type="scientific">Dreissena polymorpha</name>
    <name type="common">Zebra mussel</name>
    <name type="synonym">Mytilus polymorpha</name>
    <dbReference type="NCBI Taxonomy" id="45954"/>
    <lineage>
        <taxon>Eukaryota</taxon>
        <taxon>Metazoa</taxon>
        <taxon>Spiralia</taxon>
        <taxon>Lophotrochozoa</taxon>
        <taxon>Mollusca</taxon>
        <taxon>Bivalvia</taxon>
        <taxon>Autobranchia</taxon>
        <taxon>Heteroconchia</taxon>
        <taxon>Euheterodonta</taxon>
        <taxon>Imparidentia</taxon>
        <taxon>Neoheterodontei</taxon>
        <taxon>Myida</taxon>
        <taxon>Dreissenoidea</taxon>
        <taxon>Dreissenidae</taxon>
        <taxon>Dreissena</taxon>
    </lineage>
</organism>
<name>A0A9D4LWK8_DREPO</name>
<reference evidence="2" key="2">
    <citation type="submission" date="2020-11" db="EMBL/GenBank/DDBJ databases">
        <authorList>
            <person name="McCartney M.A."/>
            <person name="Auch B."/>
            <person name="Kono T."/>
            <person name="Mallez S."/>
            <person name="Becker A."/>
            <person name="Gohl D.M."/>
            <person name="Silverstein K.A.T."/>
            <person name="Koren S."/>
            <person name="Bechman K.B."/>
            <person name="Herman A."/>
            <person name="Abrahante J.E."/>
            <person name="Garbe J."/>
        </authorList>
    </citation>
    <scope>NUCLEOTIDE SEQUENCE</scope>
    <source>
        <strain evidence="2">Duluth1</strain>
        <tissue evidence="2">Whole animal</tissue>
    </source>
</reference>